<evidence type="ECO:0000256" key="1">
    <source>
        <dbReference type="ARBA" id="ARBA00022574"/>
    </source>
</evidence>
<dbReference type="GO" id="GO:0048188">
    <property type="term" value="C:Set1C/COMPASS complex"/>
    <property type="evidence" value="ECO:0007669"/>
    <property type="project" value="TreeGrafter"/>
</dbReference>
<evidence type="ECO:0000256" key="4">
    <source>
        <dbReference type="SAM" id="MobiDB-lite"/>
    </source>
</evidence>
<dbReference type="GO" id="GO:0042393">
    <property type="term" value="F:histone binding"/>
    <property type="evidence" value="ECO:0007669"/>
    <property type="project" value="TreeGrafter"/>
</dbReference>
<protein>
    <submittedName>
        <fullName evidence="7">WD repeat-containing protein 5</fullName>
    </submittedName>
</protein>
<dbReference type="Proteomes" id="UP000515160">
    <property type="component" value="Chromosome 3"/>
</dbReference>
<dbReference type="PANTHER" id="PTHR22847:SF637">
    <property type="entry name" value="WD REPEAT DOMAIN 5B"/>
    <property type="match status" value="1"/>
</dbReference>
<dbReference type="Pfam" id="PF25175">
    <property type="entry name" value="Beta-prop_WDR5"/>
    <property type="match status" value="1"/>
</dbReference>
<dbReference type="PROSITE" id="PS50082">
    <property type="entry name" value="WD_REPEATS_2"/>
    <property type="match status" value="6"/>
</dbReference>
<feature type="repeat" description="WD" evidence="3">
    <location>
        <begin position="139"/>
        <end position="180"/>
    </location>
</feature>
<feature type="compositionally biased region" description="Low complexity" evidence="4">
    <location>
        <begin position="35"/>
        <end position="44"/>
    </location>
</feature>
<dbReference type="FunFam" id="2.130.10.10:FF:000228">
    <property type="entry name" value="COMPASS-like H3K4 histone methylase component WDR5A"/>
    <property type="match status" value="1"/>
</dbReference>
<dbReference type="PANTHER" id="PTHR22847">
    <property type="entry name" value="WD40 REPEAT PROTEIN"/>
    <property type="match status" value="1"/>
</dbReference>
<feature type="repeat" description="WD" evidence="3">
    <location>
        <begin position="55"/>
        <end position="96"/>
    </location>
</feature>
<dbReference type="InterPro" id="IPR020472">
    <property type="entry name" value="WD40_PAC1"/>
</dbReference>
<feature type="repeat" description="WD" evidence="3">
    <location>
        <begin position="97"/>
        <end position="138"/>
    </location>
</feature>
<dbReference type="OrthoDB" id="674604at2759"/>
<dbReference type="SMART" id="SM00320">
    <property type="entry name" value="WD40"/>
    <property type="match status" value="7"/>
</dbReference>
<feature type="repeat" description="WD" evidence="3">
    <location>
        <begin position="181"/>
        <end position="222"/>
    </location>
</feature>
<keyword evidence="6" id="KW-1185">Reference proteome</keyword>
<evidence type="ECO:0000313" key="7">
    <source>
        <dbReference type="RefSeq" id="XP_034106351.1"/>
    </source>
</evidence>
<name>A0A6P8WRJ0_DROAB</name>
<keyword evidence="2" id="KW-0677">Repeat</keyword>
<dbReference type="InterPro" id="IPR036322">
    <property type="entry name" value="WD40_repeat_dom_sf"/>
</dbReference>
<evidence type="ECO:0000259" key="5">
    <source>
        <dbReference type="Pfam" id="PF25175"/>
    </source>
</evidence>
<dbReference type="GeneID" id="117569331"/>
<feature type="repeat" description="WD" evidence="3">
    <location>
        <begin position="288"/>
        <end position="310"/>
    </location>
</feature>
<keyword evidence="1 3" id="KW-0853">WD repeat</keyword>
<dbReference type="CDD" id="cd00200">
    <property type="entry name" value="WD40"/>
    <property type="match status" value="1"/>
</dbReference>
<sequence>MSAIMEQEASTATVASGAQEAFKQPLPLNESNPNTESKSSKTTITSPGYSLKLTLEGHKCFLSALKFSPIGDWLASASCDRLLKLWDVRTGQTTKSFEGHMMGINDIAWSPDGDCLISCSDDKCIRLWDPLSGQCVRTMQGHGKQVFACSMNPQGNLIASSSLDCTVRLWDVRNGKTLKIVPAHMDPITTLDFNRDGSLFVTGSFDGLVRIWDTISGVLQKTLIDEDNSPVGYVKFAPNGRYILAAYLNSQIKLWSFQKPKCLRVYKGHINLNYCISANFSVTAGMWIVSGSEDHSLHIWSLQRKELVQKLEAHSEVVICVDCHPSQNLIATGSLGCKENLKLWQSSESDPTAK</sequence>
<accession>A0A6P8WRJ0</accession>
<dbReference type="PROSITE" id="PS00678">
    <property type="entry name" value="WD_REPEATS_1"/>
    <property type="match status" value="2"/>
</dbReference>
<feature type="region of interest" description="Disordered" evidence="4">
    <location>
        <begin position="23"/>
        <end position="44"/>
    </location>
</feature>
<gene>
    <name evidence="7" type="primary">LOC117569331</name>
</gene>
<dbReference type="PROSITE" id="PS50294">
    <property type="entry name" value="WD_REPEATS_REGION"/>
    <property type="match status" value="4"/>
</dbReference>
<dbReference type="SUPFAM" id="SSF50978">
    <property type="entry name" value="WD40 repeat-like"/>
    <property type="match status" value="1"/>
</dbReference>
<dbReference type="InterPro" id="IPR019775">
    <property type="entry name" value="WD40_repeat_CS"/>
</dbReference>
<dbReference type="Gene3D" id="2.130.10.10">
    <property type="entry name" value="YVTN repeat-like/Quinoprotein amine dehydrogenase"/>
    <property type="match status" value="1"/>
</dbReference>
<feature type="repeat" description="WD" evidence="3">
    <location>
        <begin position="224"/>
        <end position="265"/>
    </location>
</feature>
<evidence type="ECO:0000256" key="3">
    <source>
        <dbReference type="PROSITE-ProRule" id="PRU00221"/>
    </source>
</evidence>
<reference evidence="7" key="1">
    <citation type="submission" date="2025-08" db="UniProtKB">
        <authorList>
            <consortium name="RefSeq"/>
        </authorList>
    </citation>
    <scope>IDENTIFICATION</scope>
    <source>
        <strain evidence="7">15112-1751.03</strain>
        <tissue evidence="7">Whole Adult</tissue>
    </source>
</reference>
<feature type="domain" description="WDR5-like beta-propeller" evidence="5">
    <location>
        <begin position="54"/>
        <end position="345"/>
    </location>
</feature>
<dbReference type="AlphaFoldDB" id="A0A6P8WRJ0"/>
<dbReference type="InterPro" id="IPR015943">
    <property type="entry name" value="WD40/YVTN_repeat-like_dom_sf"/>
</dbReference>
<proteinExistence type="predicted"/>
<organism evidence="6 7">
    <name type="scientific">Drosophila albomicans</name>
    <name type="common">Fruit fly</name>
    <dbReference type="NCBI Taxonomy" id="7291"/>
    <lineage>
        <taxon>Eukaryota</taxon>
        <taxon>Metazoa</taxon>
        <taxon>Ecdysozoa</taxon>
        <taxon>Arthropoda</taxon>
        <taxon>Hexapoda</taxon>
        <taxon>Insecta</taxon>
        <taxon>Pterygota</taxon>
        <taxon>Neoptera</taxon>
        <taxon>Endopterygota</taxon>
        <taxon>Diptera</taxon>
        <taxon>Brachycera</taxon>
        <taxon>Muscomorpha</taxon>
        <taxon>Ephydroidea</taxon>
        <taxon>Drosophilidae</taxon>
        <taxon>Drosophila</taxon>
    </lineage>
</organism>
<dbReference type="InterPro" id="IPR001680">
    <property type="entry name" value="WD40_rpt"/>
</dbReference>
<dbReference type="PRINTS" id="PR00320">
    <property type="entry name" value="GPROTEINBRPT"/>
</dbReference>
<dbReference type="RefSeq" id="XP_034106351.1">
    <property type="nucleotide sequence ID" value="XM_034250460.2"/>
</dbReference>
<dbReference type="GO" id="GO:0044666">
    <property type="term" value="C:MLL3/4 complex"/>
    <property type="evidence" value="ECO:0007669"/>
    <property type="project" value="UniProtKB-ARBA"/>
</dbReference>
<evidence type="ECO:0000256" key="2">
    <source>
        <dbReference type="ARBA" id="ARBA00022737"/>
    </source>
</evidence>
<dbReference type="InterPro" id="IPR059122">
    <property type="entry name" value="Beta-prop_WDR5-like"/>
</dbReference>
<evidence type="ECO:0000313" key="6">
    <source>
        <dbReference type="Proteomes" id="UP000515160"/>
    </source>
</evidence>